<evidence type="ECO:0000256" key="1">
    <source>
        <dbReference type="ARBA" id="ARBA00003932"/>
    </source>
</evidence>
<protein>
    <recommendedName>
        <fullName evidence="8">Variable large protein</fullName>
    </recommendedName>
</protein>
<dbReference type="HOGENOM" id="CLU_2818228_0_0_12"/>
<keyword evidence="7 8" id="KW-0449">Lipoprotein</keyword>
<dbReference type="RefSeq" id="WP_041178806.1">
    <property type="nucleotide sequence ID" value="NZ_CP005863.1"/>
</dbReference>
<dbReference type="EMBL" id="CP005863">
    <property type="protein sequence ID" value="AHH09969.1"/>
    <property type="molecule type" value="Genomic_DNA"/>
</dbReference>
<dbReference type="SUPFAM" id="SSF74748">
    <property type="entry name" value="Variable surface antigen VlsE"/>
    <property type="match status" value="1"/>
</dbReference>
<evidence type="ECO:0000256" key="7">
    <source>
        <dbReference type="ARBA" id="ARBA00023288"/>
    </source>
</evidence>
<geneLocation type="plasmid" evidence="9">
    <name>unnamed</name>
</geneLocation>
<comment type="subcellular location">
    <subcellularLocation>
        <location evidence="2 8">Cell outer membrane</location>
        <topology evidence="2 8">Lipid-anchor</topology>
    </subcellularLocation>
</comment>
<keyword evidence="4 8" id="KW-0472">Membrane</keyword>
<feature type="non-terminal residue" evidence="9">
    <location>
        <position position="1"/>
    </location>
</feature>
<proteinExistence type="predicted"/>
<keyword evidence="6 8" id="KW-0998">Cell outer membrane</keyword>
<evidence type="ECO:0000256" key="5">
    <source>
        <dbReference type="ARBA" id="ARBA00023139"/>
    </source>
</evidence>
<keyword evidence="3" id="KW-0732">Signal</keyword>
<keyword evidence="9" id="KW-0614">Plasmid</keyword>
<evidence type="ECO:0000256" key="4">
    <source>
        <dbReference type="ARBA" id="ARBA00023136"/>
    </source>
</evidence>
<reference evidence="9" key="1">
    <citation type="submission" date="2013-04" db="EMBL/GenBank/DDBJ databases">
        <title>Comparative Genomics of Relapsing Fever Spirochetes.</title>
        <authorList>
            <person name="Schwan T.G."/>
            <person name="Raffel S.J."/>
            <person name="Porcella S.F."/>
            <person name="Martens C.A."/>
            <person name="Bruno D.P."/>
            <person name="Ricklefs S.M."/>
            <person name="Barbian K.B."/>
        </authorList>
    </citation>
    <scope>NUCLEOTIDE SEQUENCE</scope>
    <source>
        <strain evidence="9">SLO</strain>
        <plasmid evidence="9">unnamed</plasmid>
    </source>
</reference>
<evidence type="ECO:0000256" key="8">
    <source>
        <dbReference type="RuleBase" id="RU363105"/>
    </source>
</evidence>
<dbReference type="AlphaFoldDB" id="W5SS02"/>
<evidence type="ECO:0000256" key="2">
    <source>
        <dbReference type="ARBA" id="ARBA00004459"/>
    </source>
</evidence>
<evidence type="ECO:0000313" key="9">
    <source>
        <dbReference type="EMBL" id="AHH09969.1"/>
    </source>
</evidence>
<evidence type="ECO:0000256" key="6">
    <source>
        <dbReference type="ARBA" id="ARBA00023237"/>
    </source>
</evidence>
<organism evidence="9">
    <name type="scientific">Borrelia parkeri SLO</name>
    <dbReference type="NCBI Taxonomy" id="1313294"/>
    <lineage>
        <taxon>Bacteria</taxon>
        <taxon>Pseudomonadati</taxon>
        <taxon>Spirochaetota</taxon>
        <taxon>Spirochaetia</taxon>
        <taxon>Spirochaetales</taxon>
        <taxon>Borreliaceae</taxon>
        <taxon>Borrelia</taxon>
    </lineage>
</organism>
<name>W5SS02_BORPR</name>
<comment type="function">
    <text evidence="1 8">The Vlp and Vsp proteins are antigenically distinct proteins, only one vlp or vsp gene is transcriptionally active at any one time. Switching between these genes is a mechanism of host immune response evasion.</text>
</comment>
<gene>
    <name evidence="9" type="ORF">BPA_0043400</name>
</gene>
<evidence type="ECO:0000256" key="3">
    <source>
        <dbReference type="ARBA" id="ARBA00022729"/>
    </source>
</evidence>
<dbReference type="GO" id="GO:0009279">
    <property type="term" value="C:cell outer membrane"/>
    <property type="evidence" value="ECO:0007669"/>
    <property type="project" value="UniProtKB-SubCell"/>
</dbReference>
<dbReference type="Pfam" id="PF00921">
    <property type="entry name" value="Lipoprotein_2"/>
    <property type="match status" value="1"/>
</dbReference>
<accession>W5SS02</accession>
<sequence>TANEVVGVKAAAVTAVNKVLGVLDVIIRKTVSSNLDKIREAVKGIQYSETTAEATESSTIQPAATK</sequence>
<dbReference type="InterPro" id="IPR000680">
    <property type="entry name" value="Borrelia_lipo"/>
</dbReference>
<keyword evidence="5 8" id="KW-0564">Palmitate</keyword>